<organism evidence="2 3">
    <name type="scientific">Tortispora caseinolytica NRRL Y-17796</name>
    <dbReference type="NCBI Taxonomy" id="767744"/>
    <lineage>
        <taxon>Eukaryota</taxon>
        <taxon>Fungi</taxon>
        <taxon>Dikarya</taxon>
        <taxon>Ascomycota</taxon>
        <taxon>Saccharomycotina</taxon>
        <taxon>Trigonopsidomycetes</taxon>
        <taxon>Trigonopsidales</taxon>
        <taxon>Trigonopsidaceae</taxon>
        <taxon>Tortispora</taxon>
    </lineage>
</organism>
<evidence type="ECO:0000313" key="3">
    <source>
        <dbReference type="Proteomes" id="UP000095023"/>
    </source>
</evidence>
<keyword evidence="3" id="KW-1185">Reference proteome</keyword>
<evidence type="ECO:0000313" key="2">
    <source>
        <dbReference type="EMBL" id="ODV89668.1"/>
    </source>
</evidence>
<reference evidence="3" key="1">
    <citation type="submission" date="2016-02" db="EMBL/GenBank/DDBJ databases">
        <title>Comparative genomics of biotechnologically important yeasts.</title>
        <authorList>
            <consortium name="DOE Joint Genome Institute"/>
            <person name="Riley R."/>
            <person name="Haridas S."/>
            <person name="Wolfe K.H."/>
            <person name="Lopes M.R."/>
            <person name="Hittinger C.T."/>
            <person name="Goker M."/>
            <person name="Salamov A."/>
            <person name="Wisecaver J."/>
            <person name="Long T.M."/>
            <person name="Aerts A.L."/>
            <person name="Barry K."/>
            <person name="Choi C."/>
            <person name="Clum A."/>
            <person name="Coughlan A.Y."/>
            <person name="Deshpande S."/>
            <person name="Douglass A.P."/>
            <person name="Hanson S.J."/>
            <person name="Klenk H.-P."/>
            <person name="Labutti K."/>
            <person name="Lapidus A."/>
            <person name="Lindquist E."/>
            <person name="Lipzen A."/>
            <person name="Meier-Kolthoff J.P."/>
            <person name="Ohm R.A."/>
            <person name="Otillar R.P."/>
            <person name="Pangilinan J."/>
            <person name="Peng Y."/>
            <person name="Rokas A."/>
            <person name="Rosa C.A."/>
            <person name="Scheuner C."/>
            <person name="Sibirny A.A."/>
            <person name="Slot J.C."/>
            <person name="Stielow J.B."/>
            <person name="Sun H."/>
            <person name="Kurtzman C.P."/>
            <person name="Blackwell M."/>
            <person name="Jeffries T.W."/>
            <person name="Grigoriev I.V."/>
        </authorList>
    </citation>
    <scope>NUCLEOTIDE SEQUENCE [LARGE SCALE GENOMIC DNA]</scope>
    <source>
        <strain evidence="3">NRRL Y-17796</strain>
    </source>
</reference>
<gene>
    <name evidence="2" type="ORF">CANCADRAFT_141987</name>
</gene>
<sequence length="129" mass="14532">MYCSFYSSSEAQKQMYKIARLFRDSNRSKKESEHLPPILENASEDNIEPAIIITKCDRQSYMPPTPPTDRDQMISSVLEQSESAEEPLSTSAIVEEAADAMAFAILEKVQPAVLTPSQTPTMDTQEWEI</sequence>
<dbReference type="EMBL" id="KV453843">
    <property type="protein sequence ID" value="ODV89668.1"/>
    <property type="molecule type" value="Genomic_DNA"/>
</dbReference>
<name>A0A1E4TDD6_9ASCO</name>
<proteinExistence type="predicted"/>
<protein>
    <submittedName>
        <fullName evidence="2">Uncharacterized protein</fullName>
    </submittedName>
</protein>
<feature type="region of interest" description="Disordered" evidence="1">
    <location>
        <begin position="58"/>
        <end position="87"/>
    </location>
</feature>
<evidence type="ECO:0000256" key="1">
    <source>
        <dbReference type="SAM" id="MobiDB-lite"/>
    </source>
</evidence>
<dbReference type="Proteomes" id="UP000095023">
    <property type="component" value="Unassembled WGS sequence"/>
</dbReference>
<dbReference type="AlphaFoldDB" id="A0A1E4TDD6"/>
<accession>A0A1E4TDD6</accession>